<dbReference type="InterPro" id="IPR010998">
    <property type="entry name" value="Integrase_recombinase_N"/>
</dbReference>
<dbReference type="Gene3D" id="1.10.443.10">
    <property type="entry name" value="Intergrase catalytic core"/>
    <property type="match status" value="1"/>
</dbReference>
<dbReference type="Proteomes" id="UP000621492">
    <property type="component" value="Unassembled WGS sequence"/>
</dbReference>
<protein>
    <submittedName>
        <fullName evidence="8">Site-specific integrase</fullName>
    </submittedName>
</protein>
<dbReference type="InterPro" id="IPR011010">
    <property type="entry name" value="DNA_brk_join_enz"/>
</dbReference>
<dbReference type="InterPro" id="IPR004107">
    <property type="entry name" value="Integrase_SAM-like_N"/>
</dbReference>
<gene>
    <name evidence="8" type="ORF">GCM10011409_20150</name>
</gene>
<evidence type="ECO:0000256" key="2">
    <source>
        <dbReference type="ARBA" id="ARBA00022908"/>
    </source>
</evidence>
<evidence type="ECO:0000259" key="6">
    <source>
        <dbReference type="PROSITE" id="PS51898"/>
    </source>
</evidence>
<proteinExistence type="inferred from homology"/>
<dbReference type="InterPro" id="IPR044068">
    <property type="entry name" value="CB"/>
</dbReference>
<sequence length="387" mass="44990">MAGSVQDRGNGSYLLTYHIGYDAKGKRIRKTRTVKAKNPSEAKKKLAAFVTEVETGEYIAPSHSKFGDYVEVWKKQALKRLAPKTIEMYTYLLNGRILPALSHFKLEDISHVHINDYLETLEEDDLATSTIQKHYNLLNGVFKLAVKNEVIKKNPMEKVEKPTVTYKQGEVYNSDELRQLYYLLKNEENRQQVLIVKTALKTGMRKGEILALQWDDVDFNTNTIHVRHSLSYTKENGYQLKEPKTKGSIRKVAPPKKLMAELKKHIYKKKTDRMEAMELWEGGKYHFVFSSDLGKPLHQNVPSRWWNRFLKRINKEFKKNEKPVLKKIRFHDLRHTAATDLINKGANIHSISKRLGHANIKTTMNIYGHYLEEADQKIADMLDEDYI</sequence>
<evidence type="ECO:0000256" key="1">
    <source>
        <dbReference type="ARBA" id="ARBA00008857"/>
    </source>
</evidence>
<dbReference type="InterPro" id="IPR050090">
    <property type="entry name" value="Tyrosine_recombinase_XerCD"/>
</dbReference>
<evidence type="ECO:0000256" key="5">
    <source>
        <dbReference type="PROSITE-ProRule" id="PRU01248"/>
    </source>
</evidence>
<evidence type="ECO:0000256" key="3">
    <source>
        <dbReference type="ARBA" id="ARBA00023125"/>
    </source>
</evidence>
<reference evidence="8" key="1">
    <citation type="journal article" date="2014" name="Int. J. Syst. Evol. Microbiol.">
        <title>Complete genome sequence of Corynebacterium casei LMG S-19264T (=DSM 44701T), isolated from a smear-ripened cheese.</title>
        <authorList>
            <consortium name="US DOE Joint Genome Institute (JGI-PGF)"/>
            <person name="Walter F."/>
            <person name="Albersmeier A."/>
            <person name="Kalinowski J."/>
            <person name="Ruckert C."/>
        </authorList>
    </citation>
    <scope>NUCLEOTIDE SEQUENCE</scope>
    <source>
        <strain evidence="8">CGMCC 1.15454</strain>
    </source>
</reference>
<dbReference type="EMBL" id="BMJD01000013">
    <property type="protein sequence ID" value="GGB42549.1"/>
    <property type="molecule type" value="Genomic_DNA"/>
</dbReference>
<keyword evidence="2" id="KW-0229">DNA integration</keyword>
<name>A0A9W5TXT1_9BACI</name>
<accession>A0A9W5TXT1</accession>
<dbReference type="Pfam" id="PF14659">
    <property type="entry name" value="Phage_int_SAM_3"/>
    <property type="match status" value="1"/>
</dbReference>
<dbReference type="GO" id="GO:0003677">
    <property type="term" value="F:DNA binding"/>
    <property type="evidence" value="ECO:0007669"/>
    <property type="project" value="UniProtKB-UniRule"/>
</dbReference>
<dbReference type="InterPro" id="IPR013762">
    <property type="entry name" value="Integrase-like_cat_sf"/>
</dbReference>
<dbReference type="RefSeq" id="WP_188725091.1">
    <property type="nucleotide sequence ID" value="NZ_BMJD01000013.1"/>
</dbReference>
<feature type="domain" description="Core-binding (CB)" evidence="7">
    <location>
        <begin position="64"/>
        <end position="146"/>
    </location>
</feature>
<dbReference type="Pfam" id="PF00589">
    <property type="entry name" value="Phage_integrase"/>
    <property type="match status" value="1"/>
</dbReference>
<dbReference type="GO" id="GO:0006310">
    <property type="term" value="P:DNA recombination"/>
    <property type="evidence" value="ECO:0007669"/>
    <property type="project" value="UniProtKB-KW"/>
</dbReference>
<comment type="similarity">
    <text evidence="1">Belongs to the 'phage' integrase family.</text>
</comment>
<dbReference type="CDD" id="cd01189">
    <property type="entry name" value="INT_ICEBs1_C_like"/>
    <property type="match status" value="1"/>
</dbReference>
<dbReference type="Gene3D" id="1.10.150.130">
    <property type="match status" value="1"/>
</dbReference>
<evidence type="ECO:0000313" key="8">
    <source>
        <dbReference type="EMBL" id="GGB42549.1"/>
    </source>
</evidence>
<organism evidence="8 9">
    <name type="scientific">Lentibacillus populi</name>
    <dbReference type="NCBI Taxonomy" id="1827502"/>
    <lineage>
        <taxon>Bacteria</taxon>
        <taxon>Bacillati</taxon>
        <taxon>Bacillota</taxon>
        <taxon>Bacilli</taxon>
        <taxon>Bacillales</taxon>
        <taxon>Bacillaceae</taxon>
        <taxon>Lentibacillus</taxon>
    </lineage>
</organism>
<comment type="caution">
    <text evidence="8">The sequence shown here is derived from an EMBL/GenBank/DDBJ whole genome shotgun (WGS) entry which is preliminary data.</text>
</comment>
<dbReference type="GO" id="GO:0015074">
    <property type="term" value="P:DNA integration"/>
    <property type="evidence" value="ECO:0007669"/>
    <property type="project" value="UniProtKB-KW"/>
</dbReference>
<keyword evidence="3 5" id="KW-0238">DNA-binding</keyword>
<keyword evidence="4" id="KW-0233">DNA recombination</keyword>
<evidence type="ECO:0000256" key="4">
    <source>
        <dbReference type="ARBA" id="ARBA00023172"/>
    </source>
</evidence>
<evidence type="ECO:0000313" key="9">
    <source>
        <dbReference type="Proteomes" id="UP000621492"/>
    </source>
</evidence>
<dbReference type="PANTHER" id="PTHR30349:SF64">
    <property type="entry name" value="PROPHAGE INTEGRASE INTD-RELATED"/>
    <property type="match status" value="1"/>
</dbReference>
<keyword evidence="9" id="KW-1185">Reference proteome</keyword>
<dbReference type="AlphaFoldDB" id="A0A9W5TXT1"/>
<feature type="domain" description="Tyr recombinase" evidence="6">
    <location>
        <begin position="167"/>
        <end position="380"/>
    </location>
</feature>
<dbReference type="PROSITE" id="PS51900">
    <property type="entry name" value="CB"/>
    <property type="match status" value="1"/>
</dbReference>
<dbReference type="SUPFAM" id="SSF56349">
    <property type="entry name" value="DNA breaking-rejoining enzymes"/>
    <property type="match status" value="1"/>
</dbReference>
<evidence type="ECO:0000259" key="7">
    <source>
        <dbReference type="PROSITE" id="PS51900"/>
    </source>
</evidence>
<dbReference type="PANTHER" id="PTHR30349">
    <property type="entry name" value="PHAGE INTEGRASE-RELATED"/>
    <property type="match status" value="1"/>
</dbReference>
<dbReference type="PROSITE" id="PS51898">
    <property type="entry name" value="TYR_RECOMBINASE"/>
    <property type="match status" value="1"/>
</dbReference>
<reference evidence="8" key="2">
    <citation type="submission" date="2020-09" db="EMBL/GenBank/DDBJ databases">
        <authorList>
            <person name="Sun Q."/>
            <person name="Zhou Y."/>
        </authorList>
    </citation>
    <scope>NUCLEOTIDE SEQUENCE</scope>
    <source>
        <strain evidence="8">CGMCC 1.15454</strain>
    </source>
</reference>
<dbReference type="InterPro" id="IPR002104">
    <property type="entry name" value="Integrase_catalytic"/>
</dbReference>